<dbReference type="SUPFAM" id="SSF103473">
    <property type="entry name" value="MFS general substrate transporter"/>
    <property type="match status" value="1"/>
</dbReference>
<feature type="transmembrane region" description="Helical" evidence="6">
    <location>
        <begin position="7"/>
        <end position="32"/>
    </location>
</feature>
<feature type="transmembrane region" description="Helical" evidence="6">
    <location>
        <begin position="239"/>
        <end position="257"/>
    </location>
</feature>
<feature type="transmembrane region" description="Helical" evidence="6">
    <location>
        <begin position="44"/>
        <end position="64"/>
    </location>
</feature>
<evidence type="ECO:0000256" key="1">
    <source>
        <dbReference type="ARBA" id="ARBA00004651"/>
    </source>
</evidence>
<feature type="domain" description="Major facilitator superfamily (MFS) profile" evidence="7">
    <location>
        <begin position="6"/>
        <end position="379"/>
    </location>
</feature>
<comment type="caution">
    <text evidence="8">The sequence shown here is derived from an EMBL/GenBank/DDBJ whole genome shotgun (WGS) entry which is preliminary data.</text>
</comment>
<keyword evidence="4 6" id="KW-1133">Transmembrane helix</keyword>
<feature type="transmembrane region" description="Helical" evidence="6">
    <location>
        <begin position="355"/>
        <end position="373"/>
    </location>
</feature>
<evidence type="ECO:0000256" key="3">
    <source>
        <dbReference type="ARBA" id="ARBA00022692"/>
    </source>
</evidence>
<evidence type="ECO:0000256" key="2">
    <source>
        <dbReference type="ARBA" id="ARBA00022475"/>
    </source>
</evidence>
<feature type="transmembrane region" description="Helical" evidence="6">
    <location>
        <begin position="158"/>
        <end position="180"/>
    </location>
</feature>
<feature type="transmembrane region" description="Helical" evidence="6">
    <location>
        <begin position="324"/>
        <end position="349"/>
    </location>
</feature>
<keyword evidence="9" id="KW-1185">Reference proteome</keyword>
<evidence type="ECO:0000256" key="6">
    <source>
        <dbReference type="SAM" id="Phobius"/>
    </source>
</evidence>
<dbReference type="EMBL" id="PPED02000001">
    <property type="protein sequence ID" value="PWN71087.1"/>
    <property type="molecule type" value="Genomic_DNA"/>
</dbReference>
<feature type="transmembrane region" description="Helical" evidence="6">
    <location>
        <begin position="289"/>
        <end position="312"/>
    </location>
</feature>
<dbReference type="OrthoDB" id="199773at2"/>
<evidence type="ECO:0000256" key="5">
    <source>
        <dbReference type="ARBA" id="ARBA00023136"/>
    </source>
</evidence>
<keyword evidence="5 6" id="KW-0472">Membrane</keyword>
<gene>
    <name evidence="8" type="ORF">C1631_000205</name>
</gene>
<dbReference type="InterPro" id="IPR011701">
    <property type="entry name" value="MFS"/>
</dbReference>
<dbReference type="Proteomes" id="UP000236594">
    <property type="component" value="Unassembled WGS sequence"/>
</dbReference>
<dbReference type="InterPro" id="IPR020846">
    <property type="entry name" value="MFS_dom"/>
</dbReference>
<proteinExistence type="predicted"/>
<dbReference type="GO" id="GO:0005886">
    <property type="term" value="C:plasma membrane"/>
    <property type="evidence" value="ECO:0007669"/>
    <property type="project" value="UniProtKB-SubCell"/>
</dbReference>
<dbReference type="Gene3D" id="1.20.1250.20">
    <property type="entry name" value="MFS general substrate transporter like domains"/>
    <property type="match status" value="1"/>
</dbReference>
<evidence type="ECO:0000313" key="8">
    <source>
        <dbReference type="EMBL" id="PWN71087.1"/>
    </source>
</evidence>
<protein>
    <submittedName>
        <fullName evidence="8">MFS transporter</fullName>
    </submittedName>
</protein>
<dbReference type="RefSeq" id="WP_109709635.1">
    <property type="nucleotide sequence ID" value="NZ_PPED02000001.1"/>
</dbReference>
<keyword evidence="2" id="KW-1003">Cell membrane</keyword>
<dbReference type="InterPro" id="IPR036259">
    <property type="entry name" value="MFS_trans_sf"/>
</dbReference>
<dbReference type="PANTHER" id="PTHR43124">
    <property type="entry name" value="PURINE EFFLUX PUMP PBUE"/>
    <property type="match status" value="1"/>
</dbReference>
<feature type="transmembrane region" description="Helical" evidence="6">
    <location>
        <begin position="201"/>
        <end position="219"/>
    </location>
</feature>
<dbReference type="GO" id="GO:0022857">
    <property type="term" value="F:transmembrane transporter activity"/>
    <property type="evidence" value="ECO:0007669"/>
    <property type="project" value="InterPro"/>
</dbReference>
<sequence length="393" mass="43525">MNQNRNLHVLALGVFGITTTEFGVIGVLPEIATAFHVNIEKAGWLLSAFALIVAIFGPFMVALFSPFKRKNLLIVSLFVFAVANILSAYSNNFYLLLIIRMIPAFFHPVYWSIYLSIAEKTSTPENKSKAVSIIFSGLTLATVLGVPLATLMSDFFSWRASFLLTALLNIVALLGVQLFLPKIEKGTEPPISFDSNIFKYKIVWINLFLAFFIIASMYSTYGYMADFLKNVTGIDGKQISMMLFLFGGVGIAGNKIAGKYMSRFPFLTTFIFLTLLAGIHLLVYCCGTLLLPMIWITGIWGLVHSGGFLISNINVTSVEGSSEFINSIFTSCGNFAVTAGTLVGGYWINHYGIKNVIWASISGILMSSITLYIKFKYTNHKRKLLTFSQHKVN</sequence>
<reference evidence="8 9" key="1">
    <citation type="submission" date="2018-04" db="EMBL/GenBank/DDBJ databases">
        <title>Draft Genome Sequence of Phosphate-Solubilizing Chryseobacterium sp. ISE14 that is a Biocontrol and Plant Growth-Promoting Rhizobacterium Isolated from Cucumber.</title>
        <authorList>
            <person name="Jeong J.-J."/>
            <person name="Sang M.K."/>
            <person name="Choi I.-G."/>
            <person name="Kim K.D."/>
        </authorList>
    </citation>
    <scope>NUCLEOTIDE SEQUENCE [LARGE SCALE GENOMIC DNA]</scope>
    <source>
        <strain evidence="8 9">ISE14</strain>
    </source>
</reference>
<organism evidence="8 9">
    <name type="scientific">Chryseobacterium phosphatilyticum</name>
    <dbReference type="NCBI Taxonomy" id="475075"/>
    <lineage>
        <taxon>Bacteria</taxon>
        <taxon>Pseudomonadati</taxon>
        <taxon>Bacteroidota</taxon>
        <taxon>Flavobacteriia</taxon>
        <taxon>Flavobacteriales</taxon>
        <taxon>Weeksellaceae</taxon>
        <taxon>Chryseobacterium group</taxon>
        <taxon>Chryseobacterium</taxon>
    </lineage>
</organism>
<accession>A0A316XBL4</accession>
<dbReference type="InterPro" id="IPR050189">
    <property type="entry name" value="MFS_Efflux_Transporters"/>
</dbReference>
<feature type="transmembrane region" description="Helical" evidence="6">
    <location>
        <begin position="95"/>
        <end position="118"/>
    </location>
</feature>
<comment type="subcellular location">
    <subcellularLocation>
        <location evidence="1">Cell membrane</location>
        <topology evidence="1">Multi-pass membrane protein</topology>
    </subcellularLocation>
</comment>
<name>A0A316XBL4_9FLAO</name>
<evidence type="ECO:0000313" key="9">
    <source>
        <dbReference type="Proteomes" id="UP000236594"/>
    </source>
</evidence>
<dbReference type="Pfam" id="PF07690">
    <property type="entry name" value="MFS_1"/>
    <property type="match status" value="1"/>
</dbReference>
<feature type="transmembrane region" description="Helical" evidence="6">
    <location>
        <begin position="71"/>
        <end position="89"/>
    </location>
</feature>
<dbReference type="AlphaFoldDB" id="A0A316XBL4"/>
<dbReference type="PANTHER" id="PTHR43124:SF3">
    <property type="entry name" value="CHLORAMPHENICOL EFFLUX PUMP RV0191"/>
    <property type="match status" value="1"/>
</dbReference>
<feature type="transmembrane region" description="Helical" evidence="6">
    <location>
        <begin position="264"/>
        <end position="283"/>
    </location>
</feature>
<keyword evidence="3 6" id="KW-0812">Transmembrane</keyword>
<evidence type="ECO:0000259" key="7">
    <source>
        <dbReference type="PROSITE" id="PS50850"/>
    </source>
</evidence>
<dbReference type="CDD" id="cd17324">
    <property type="entry name" value="MFS_NepI_like"/>
    <property type="match status" value="1"/>
</dbReference>
<evidence type="ECO:0000256" key="4">
    <source>
        <dbReference type="ARBA" id="ARBA00022989"/>
    </source>
</evidence>
<feature type="transmembrane region" description="Helical" evidence="6">
    <location>
        <begin position="130"/>
        <end position="152"/>
    </location>
</feature>
<dbReference type="PROSITE" id="PS50850">
    <property type="entry name" value="MFS"/>
    <property type="match status" value="1"/>
</dbReference>